<keyword evidence="2" id="KW-0732">Signal</keyword>
<gene>
    <name evidence="4" type="ORF">GCU60_02855</name>
</gene>
<dbReference type="SUPFAM" id="SSF53822">
    <property type="entry name" value="Periplasmic binding protein-like I"/>
    <property type="match status" value="1"/>
</dbReference>
<protein>
    <submittedName>
        <fullName evidence="4">ABC transporter substrate-binding protein</fullName>
    </submittedName>
</protein>
<comment type="similarity">
    <text evidence="1">Belongs to the leucine-binding protein family.</text>
</comment>
<dbReference type="RefSeq" id="WP_163202088.1">
    <property type="nucleotide sequence ID" value="NZ_JAAGWG010000002.1"/>
</dbReference>
<evidence type="ECO:0000256" key="1">
    <source>
        <dbReference type="ARBA" id="ARBA00010062"/>
    </source>
</evidence>
<proteinExistence type="inferred from homology"/>
<dbReference type="PROSITE" id="PS51257">
    <property type="entry name" value="PROKAR_LIPOPROTEIN"/>
    <property type="match status" value="1"/>
</dbReference>
<evidence type="ECO:0000259" key="3">
    <source>
        <dbReference type="Pfam" id="PF13458"/>
    </source>
</evidence>
<dbReference type="Pfam" id="PF13458">
    <property type="entry name" value="Peripla_BP_6"/>
    <property type="match status" value="1"/>
</dbReference>
<comment type="caution">
    <text evidence="4">The sequence shown here is derived from an EMBL/GenBank/DDBJ whole genome shotgun (WGS) entry which is preliminary data.</text>
</comment>
<organism evidence="4 5">
    <name type="scientific">Blastococcus saxobsidens</name>
    <dbReference type="NCBI Taxonomy" id="138336"/>
    <lineage>
        <taxon>Bacteria</taxon>
        <taxon>Bacillati</taxon>
        <taxon>Actinomycetota</taxon>
        <taxon>Actinomycetes</taxon>
        <taxon>Geodermatophilales</taxon>
        <taxon>Geodermatophilaceae</taxon>
        <taxon>Blastococcus</taxon>
    </lineage>
</organism>
<sequence length="417" mass="44087">MNTHFRSRTARGVAVVSALALTLTACGREGDGGGEGGASASPGITDESVTLGITTPLSGATAGPGTCTVAGVKAYFGAKNAEGGVEFGDGKTRTVDIRALDDTYDPQQAKANYDQLKNEVFAMTAGLGTPTNRAWRDAAIADEVPQVLVMTGDPLFSDTDESPWQLGFVPIYQNEGEAFGELLASSTEEHKVAILSQNDDYGEGYVEGFKSAIEGADNIEVVEELTYEATDTSVDAQLTELANSGADVFFNAMSVTPLMISALQKAQQLNWKPSWFLPSNTSSPGAILEPGGAAAYPGIYSVSFAKAPASPAFAQDEDVQAYLAALKEHGDYQDPPAFPHCQWSWMVGATLEQAFAEMTEPTRENFMEALRGIEGFQAPLMLEGTSVTTSEDGQPAVSTLNVQKFNGKGYDTVESFG</sequence>
<evidence type="ECO:0000256" key="2">
    <source>
        <dbReference type="ARBA" id="ARBA00022729"/>
    </source>
</evidence>
<dbReference type="AlphaFoldDB" id="A0A6L9VY62"/>
<reference evidence="4 5" key="1">
    <citation type="submission" date="2019-12" db="EMBL/GenBank/DDBJ databases">
        <title>the WGS of Blastococcus saxobsidens 67B17.</title>
        <authorList>
            <person name="Jiang Z."/>
        </authorList>
    </citation>
    <scope>NUCLEOTIDE SEQUENCE [LARGE SCALE GENOMIC DNA]</scope>
    <source>
        <strain evidence="4 5">67B17</strain>
    </source>
</reference>
<dbReference type="PANTHER" id="PTHR47235:SF1">
    <property type="entry name" value="BLR6548 PROTEIN"/>
    <property type="match status" value="1"/>
</dbReference>
<evidence type="ECO:0000313" key="5">
    <source>
        <dbReference type="Proteomes" id="UP000479241"/>
    </source>
</evidence>
<dbReference type="PANTHER" id="PTHR47235">
    <property type="entry name" value="BLR6548 PROTEIN"/>
    <property type="match status" value="1"/>
</dbReference>
<dbReference type="Gene3D" id="3.40.50.2300">
    <property type="match status" value="2"/>
</dbReference>
<dbReference type="EMBL" id="JAAGWG010000002">
    <property type="protein sequence ID" value="NEK84705.1"/>
    <property type="molecule type" value="Genomic_DNA"/>
</dbReference>
<dbReference type="CDD" id="cd06343">
    <property type="entry name" value="PBP1_ABC_ligand_binding-like"/>
    <property type="match status" value="1"/>
</dbReference>
<accession>A0A6L9VY62</accession>
<name>A0A6L9VY62_9ACTN</name>
<dbReference type="InterPro" id="IPR028081">
    <property type="entry name" value="Leu-bd"/>
</dbReference>
<dbReference type="InterPro" id="IPR028082">
    <property type="entry name" value="Peripla_BP_I"/>
</dbReference>
<dbReference type="Proteomes" id="UP000479241">
    <property type="component" value="Unassembled WGS sequence"/>
</dbReference>
<feature type="domain" description="Leucine-binding protein" evidence="3">
    <location>
        <begin position="49"/>
        <end position="406"/>
    </location>
</feature>
<evidence type="ECO:0000313" key="4">
    <source>
        <dbReference type="EMBL" id="NEK84705.1"/>
    </source>
</evidence>